<dbReference type="OrthoDB" id="276174at2"/>
<dbReference type="AlphaFoldDB" id="A0A172Y2C2"/>
<evidence type="ECO:0000256" key="2">
    <source>
        <dbReference type="ARBA" id="ARBA00022649"/>
    </source>
</evidence>
<proteinExistence type="inferred from homology"/>
<dbReference type="InterPro" id="IPR035093">
    <property type="entry name" value="RelE/ParE_toxin_dom_sf"/>
</dbReference>
<accession>A0A172Y2C2</accession>
<evidence type="ECO:0000313" key="4">
    <source>
        <dbReference type="Proteomes" id="UP000077603"/>
    </source>
</evidence>
<evidence type="ECO:0000256" key="1">
    <source>
        <dbReference type="ARBA" id="ARBA00006226"/>
    </source>
</evidence>
<organism evidence="3 4">
    <name type="scientific">Brevundimonas naejangsanensis</name>
    <dbReference type="NCBI Taxonomy" id="588932"/>
    <lineage>
        <taxon>Bacteria</taxon>
        <taxon>Pseudomonadati</taxon>
        <taxon>Pseudomonadota</taxon>
        <taxon>Alphaproteobacteria</taxon>
        <taxon>Caulobacterales</taxon>
        <taxon>Caulobacteraceae</taxon>
        <taxon>Brevundimonas</taxon>
    </lineage>
</organism>
<name>A0A172Y2C2_9CAUL</name>
<dbReference type="Gene3D" id="3.30.2310.20">
    <property type="entry name" value="RelE-like"/>
    <property type="match status" value="1"/>
</dbReference>
<dbReference type="EMBL" id="CP015614">
    <property type="protein sequence ID" value="ANF53340.1"/>
    <property type="molecule type" value="Genomic_DNA"/>
</dbReference>
<keyword evidence="4" id="KW-1185">Reference proteome</keyword>
<gene>
    <name evidence="3" type="ORF">DA69_00255</name>
</gene>
<dbReference type="Pfam" id="PF05016">
    <property type="entry name" value="ParE_toxin"/>
    <property type="match status" value="1"/>
</dbReference>
<evidence type="ECO:0000313" key="3">
    <source>
        <dbReference type="EMBL" id="ANF53340.1"/>
    </source>
</evidence>
<keyword evidence="2" id="KW-1277">Toxin-antitoxin system</keyword>
<protein>
    <submittedName>
        <fullName evidence="3">Plasmid stabilization protein</fullName>
    </submittedName>
</protein>
<dbReference type="InterPro" id="IPR007712">
    <property type="entry name" value="RelE/ParE_toxin"/>
</dbReference>
<comment type="similarity">
    <text evidence="1">Belongs to the RelE toxin family.</text>
</comment>
<dbReference type="PANTHER" id="PTHR33755">
    <property type="entry name" value="TOXIN PARE1-RELATED"/>
    <property type="match status" value="1"/>
</dbReference>
<dbReference type="eggNOG" id="COG3668">
    <property type="taxonomic scope" value="Bacteria"/>
</dbReference>
<dbReference type="RefSeq" id="WP_025977749.1">
    <property type="nucleotide sequence ID" value="NZ_CP015614.1"/>
</dbReference>
<dbReference type="KEGG" id="bne:DA69_00255"/>
<dbReference type="STRING" id="588932.DA69_00255"/>
<sequence>MKTKAVIPREQAAHDIEEALDYYLEAAGDVVASAFVDALEQALNHVARHSASGSLRYAHELDLPELRFWRVRDYPYLLFYVEREDHIDLWRVLHGERDLPVWMRA</sequence>
<reference evidence="3 4" key="1">
    <citation type="journal article" date="2014" name="Genome Announc.">
        <title>Genome Sequence of a Promising Hydrogen-Producing Facultative Anaerobic Bacterium, Brevundimonas naejangsanensis Strain B1.</title>
        <authorList>
            <person name="Su H."/>
            <person name="Zhang T."/>
            <person name="Bao M."/>
            <person name="Jiang Y."/>
            <person name="Wang Y."/>
            <person name="Tan T."/>
        </authorList>
    </citation>
    <scope>NUCLEOTIDE SEQUENCE [LARGE SCALE GENOMIC DNA]</scope>
    <source>
        <strain evidence="3 4">B1</strain>
    </source>
</reference>
<dbReference type="Proteomes" id="UP000077603">
    <property type="component" value="Chromosome"/>
</dbReference>
<dbReference type="PANTHER" id="PTHR33755:SF8">
    <property type="entry name" value="TOXIN PARE2"/>
    <property type="match status" value="1"/>
</dbReference>
<dbReference type="InterPro" id="IPR051803">
    <property type="entry name" value="TA_system_RelE-like_toxin"/>
</dbReference>